<dbReference type="InterPro" id="IPR023631">
    <property type="entry name" value="Amidase_dom"/>
</dbReference>
<gene>
    <name evidence="3" type="ORF">SAMN02982917_6351</name>
</gene>
<reference evidence="3 4" key="1">
    <citation type="submission" date="2017-04" db="EMBL/GenBank/DDBJ databases">
        <authorList>
            <person name="Afonso C.L."/>
            <person name="Miller P.J."/>
            <person name="Scott M.A."/>
            <person name="Spackman E."/>
            <person name="Goraichik I."/>
            <person name="Dimitrov K.M."/>
            <person name="Suarez D.L."/>
            <person name="Swayne D.E."/>
        </authorList>
    </citation>
    <scope>NUCLEOTIDE SEQUENCE [LARGE SCALE GENOMIC DNA]</scope>
    <source>
        <strain evidence="3 4">A2P</strain>
    </source>
</reference>
<dbReference type="InterPro" id="IPR000120">
    <property type="entry name" value="Amidase"/>
</dbReference>
<dbReference type="OrthoDB" id="7245165at2"/>
<protein>
    <submittedName>
        <fullName evidence="3">Amidase</fullName>
    </submittedName>
</protein>
<evidence type="ECO:0000313" key="4">
    <source>
        <dbReference type="Proteomes" id="UP000192936"/>
    </source>
</evidence>
<dbReference type="Proteomes" id="UP000192936">
    <property type="component" value="Unassembled WGS sequence"/>
</dbReference>
<dbReference type="STRING" id="286727.SAMN02982917_6351"/>
<dbReference type="Gene3D" id="3.90.1300.10">
    <property type="entry name" value="Amidase signature (AS) domain"/>
    <property type="match status" value="1"/>
</dbReference>
<comment type="similarity">
    <text evidence="1">Belongs to the amidase family.</text>
</comment>
<dbReference type="PANTHER" id="PTHR11895:SF7">
    <property type="entry name" value="GLUTAMYL-TRNA(GLN) AMIDOTRANSFERASE SUBUNIT A, MITOCHONDRIAL"/>
    <property type="match status" value="1"/>
</dbReference>
<organism evidence="3 4">
    <name type="scientific">Azospirillum oryzae</name>
    <dbReference type="NCBI Taxonomy" id="286727"/>
    <lineage>
        <taxon>Bacteria</taxon>
        <taxon>Pseudomonadati</taxon>
        <taxon>Pseudomonadota</taxon>
        <taxon>Alphaproteobacteria</taxon>
        <taxon>Rhodospirillales</taxon>
        <taxon>Azospirillaceae</taxon>
        <taxon>Azospirillum</taxon>
    </lineage>
</organism>
<feature type="domain" description="Amidase" evidence="2">
    <location>
        <begin position="30"/>
        <end position="456"/>
    </location>
</feature>
<dbReference type="SUPFAM" id="SSF75304">
    <property type="entry name" value="Amidase signature (AS) enzymes"/>
    <property type="match status" value="1"/>
</dbReference>
<name>A0A1X7HKF1_9PROT</name>
<dbReference type="InterPro" id="IPR020556">
    <property type="entry name" value="Amidase_CS"/>
</dbReference>
<sequence length="480" mass="50960">MNVSDYTRHDALGLAALIANKEVSAAEVSAAALQAIETVNPTVNAVVESWSDETPRGGDRSPPFYGVPFLIKDLAITMEGRRNELGSRLAEGIVAPSDSSLMRRFRNAGLVTIGRTSTPEFAISTTTEPVATGPTRNPWNPRHGAGGSSGGAGAAVASGMVPVAHATDGGGSIRVPAASVGIFGLKPTRGRVSNGPDVDEVWSGLAVQFAVSRTVRDSAALLDAVHGGEVGEPYYIAPPERPYLSELGRDPGRLKIGVLLHPLNGRKTAAGVAAATSRTARLCETLGHHVEEVTLDLGVSWDGFVHANAQFWTANTAAWMDYIASVSGRAIDRSMLEPATLAAYQFGRRVSGLDVLGALNVRNAVTRNIGRFFTQYDVLLSPTVPDLPPPIGEYNQGQEALDGFQWVDRVFRRSPFTALANVAGLPAMSMPLFTDTDNGMPVGSQFVAGFGREDLLFRLAGQLESAEPWIERRPAVWAGH</sequence>
<dbReference type="GO" id="GO:0003824">
    <property type="term" value="F:catalytic activity"/>
    <property type="evidence" value="ECO:0007669"/>
    <property type="project" value="InterPro"/>
</dbReference>
<dbReference type="EMBL" id="FXAK01000009">
    <property type="protein sequence ID" value="SMF88334.1"/>
    <property type="molecule type" value="Genomic_DNA"/>
</dbReference>
<evidence type="ECO:0000313" key="3">
    <source>
        <dbReference type="EMBL" id="SMF88334.1"/>
    </source>
</evidence>
<dbReference type="PANTHER" id="PTHR11895">
    <property type="entry name" value="TRANSAMIDASE"/>
    <property type="match status" value="1"/>
</dbReference>
<dbReference type="AlphaFoldDB" id="A0A1X7HKF1"/>
<dbReference type="InterPro" id="IPR036928">
    <property type="entry name" value="AS_sf"/>
</dbReference>
<proteinExistence type="inferred from homology"/>
<dbReference type="Pfam" id="PF01425">
    <property type="entry name" value="Amidase"/>
    <property type="match status" value="1"/>
</dbReference>
<accession>A0A1X7HKF1</accession>
<dbReference type="PROSITE" id="PS00571">
    <property type="entry name" value="AMIDASES"/>
    <property type="match status" value="1"/>
</dbReference>
<evidence type="ECO:0000256" key="1">
    <source>
        <dbReference type="ARBA" id="ARBA00009199"/>
    </source>
</evidence>
<evidence type="ECO:0000259" key="2">
    <source>
        <dbReference type="Pfam" id="PF01425"/>
    </source>
</evidence>